<dbReference type="InterPro" id="IPR052337">
    <property type="entry name" value="SAT4-like"/>
</dbReference>
<dbReference type="OrthoDB" id="3936451at2759"/>
<reference evidence="8 9" key="1">
    <citation type="submission" date="2018-01" db="EMBL/GenBank/DDBJ databases">
        <title>Harnessing the power of phylogenomics to disentangle the directionality and signatures of interkingdom host jumping in the parasitic fungal genus Tolypocladium.</title>
        <authorList>
            <person name="Quandt C.A."/>
            <person name="Patterson W."/>
            <person name="Spatafora J.W."/>
        </authorList>
    </citation>
    <scope>NUCLEOTIDE SEQUENCE [LARGE SCALE GENOMIC DNA]</scope>
    <source>
        <strain evidence="8 9">NRBC 100945</strain>
    </source>
</reference>
<evidence type="ECO:0000256" key="2">
    <source>
        <dbReference type="ARBA" id="ARBA00022692"/>
    </source>
</evidence>
<name>A0A2S4L2A5_9HYPO</name>
<dbReference type="InterPro" id="IPR049326">
    <property type="entry name" value="Rhodopsin_dom_fungi"/>
</dbReference>
<dbReference type="PANTHER" id="PTHR33048">
    <property type="entry name" value="PTH11-LIKE INTEGRAL MEMBRANE PROTEIN (AFU_ORTHOLOGUE AFUA_5G11245)"/>
    <property type="match status" value="1"/>
</dbReference>
<feature type="transmembrane region" description="Helical" evidence="6">
    <location>
        <begin position="173"/>
        <end position="195"/>
    </location>
</feature>
<organism evidence="8 9">
    <name type="scientific">Tolypocladium paradoxum</name>
    <dbReference type="NCBI Taxonomy" id="94208"/>
    <lineage>
        <taxon>Eukaryota</taxon>
        <taxon>Fungi</taxon>
        <taxon>Dikarya</taxon>
        <taxon>Ascomycota</taxon>
        <taxon>Pezizomycotina</taxon>
        <taxon>Sordariomycetes</taxon>
        <taxon>Hypocreomycetidae</taxon>
        <taxon>Hypocreales</taxon>
        <taxon>Ophiocordycipitaceae</taxon>
        <taxon>Tolypocladium</taxon>
    </lineage>
</organism>
<gene>
    <name evidence="8" type="ORF">TPAR_03259</name>
</gene>
<comment type="caution">
    <text evidence="8">The sequence shown here is derived from an EMBL/GenBank/DDBJ whole genome shotgun (WGS) entry which is preliminary data.</text>
</comment>
<feature type="transmembrane region" description="Helical" evidence="6">
    <location>
        <begin position="12"/>
        <end position="30"/>
    </location>
</feature>
<keyword evidence="9" id="KW-1185">Reference proteome</keyword>
<proteinExistence type="inferred from homology"/>
<keyword evidence="4 6" id="KW-0472">Membrane</keyword>
<dbReference type="EMBL" id="PKSG01000314">
    <property type="protein sequence ID" value="POR36571.1"/>
    <property type="molecule type" value="Genomic_DNA"/>
</dbReference>
<feature type="transmembrane region" description="Helical" evidence="6">
    <location>
        <begin position="120"/>
        <end position="142"/>
    </location>
</feature>
<feature type="transmembrane region" description="Helical" evidence="6">
    <location>
        <begin position="207"/>
        <end position="226"/>
    </location>
</feature>
<protein>
    <recommendedName>
        <fullName evidence="7">Rhodopsin domain-containing protein</fullName>
    </recommendedName>
</protein>
<sequence>MAGENGMQLFWVQLAMLILCLVFTGLRVYVRAVMARSFSADDWIIVLAMLIFIASSCISMRGATAGAMGHSQGHYSPERLMASMKGIYLCEVLYPPLSLAIRVSVCLFLLRIVTKKVHRWIVHVLLAVVSTASVGLLLATIFQCVPPSFFWNQMKPGAEGYCIDQQTVTSLAFVHGSVSALSAWVVGLLPVVILWNVRMDRRTKITVTALLGMSIFAGIILIVRMTSLTRREFMSKDFFPATMCVIRKRGVPPLSILLTPASRKTALWSMIEPGVGITAASLPTLRPLFKKLSPTISRANKVPNSMHGGTNSPSRLRELKPRWLELTTRDLHDEELGIVDSEEKKRASATWREISMWNTCIERGNDTKTPPPGGIRIHTAIVVTSTPRGSAV</sequence>
<evidence type="ECO:0000313" key="8">
    <source>
        <dbReference type="EMBL" id="POR36571.1"/>
    </source>
</evidence>
<evidence type="ECO:0000256" key="3">
    <source>
        <dbReference type="ARBA" id="ARBA00022989"/>
    </source>
</evidence>
<accession>A0A2S4L2A5</accession>
<dbReference type="Pfam" id="PF20684">
    <property type="entry name" value="Fung_rhodopsin"/>
    <property type="match status" value="1"/>
</dbReference>
<evidence type="ECO:0000259" key="7">
    <source>
        <dbReference type="Pfam" id="PF20684"/>
    </source>
</evidence>
<feature type="transmembrane region" description="Helical" evidence="6">
    <location>
        <begin position="93"/>
        <end position="113"/>
    </location>
</feature>
<evidence type="ECO:0000256" key="1">
    <source>
        <dbReference type="ARBA" id="ARBA00004141"/>
    </source>
</evidence>
<dbReference type="AlphaFoldDB" id="A0A2S4L2A5"/>
<evidence type="ECO:0000256" key="6">
    <source>
        <dbReference type="SAM" id="Phobius"/>
    </source>
</evidence>
<dbReference type="PANTHER" id="PTHR33048:SF96">
    <property type="entry name" value="INTEGRAL MEMBRANE PROTEIN"/>
    <property type="match status" value="1"/>
</dbReference>
<dbReference type="GO" id="GO:0016020">
    <property type="term" value="C:membrane"/>
    <property type="evidence" value="ECO:0007669"/>
    <property type="project" value="UniProtKB-SubCell"/>
</dbReference>
<keyword evidence="2 6" id="KW-0812">Transmembrane</keyword>
<evidence type="ECO:0000313" key="9">
    <source>
        <dbReference type="Proteomes" id="UP000237481"/>
    </source>
</evidence>
<evidence type="ECO:0000256" key="4">
    <source>
        <dbReference type="ARBA" id="ARBA00023136"/>
    </source>
</evidence>
<dbReference type="Proteomes" id="UP000237481">
    <property type="component" value="Unassembled WGS sequence"/>
</dbReference>
<keyword evidence="3 6" id="KW-1133">Transmembrane helix</keyword>
<feature type="transmembrane region" description="Helical" evidence="6">
    <location>
        <begin position="42"/>
        <end position="63"/>
    </location>
</feature>
<feature type="domain" description="Rhodopsin" evidence="7">
    <location>
        <begin position="26"/>
        <end position="291"/>
    </location>
</feature>
<evidence type="ECO:0000256" key="5">
    <source>
        <dbReference type="ARBA" id="ARBA00038359"/>
    </source>
</evidence>
<comment type="subcellular location">
    <subcellularLocation>
        <location evidence="1">Membrane</location>
        <topology evidence="1">Multi-pass membrane protein</topology>
    </subcellularLocation>
</comment>
<comment type="similarity">
    <text evidence="5">Belongs to the SAT4 family.</text>
</comment>